<reference evidence="3" key="1">
    <citation type="submission" date="2021-01" db="EMBL/GenBank/DDBJ databases">
        <authorList>
            <person name="Zahm M."/>
            <person name="Roques C."/>
            <person name="Cabau C."/>
            <person name="Klopp C."/>
            <person name="Donnadieu C."/>
            <person name="Jouanno E."/>
            <person name="Lampietro C."/>
            <person name="Louis A."/>
            <person name="Herpin A."/>
            <person name="Echchiki A."/>
            <person name="Berthelot C."/>
            <person name="Parey E."/>
            <person name="Roest-Crollius H."/>
            <person name="Braasch I."/>
            <person name="Postlethwait J."/>
            <person name="Bobe J."/>
            <person name="Montfort J."/>
            <person name="Bouchez O."/>
            <person name="Begum T."/>
            <person name="Mejri S."/>
            <person name="Adams A."/>
            <person name="Chen W.-J."/>
            <person name="Guiguen Y."/>
        </authorList>
    </citation>
    <scope>NUCLEOTIDE SEQUENCE</scope>
    <source>
        <tissue evidence="3">Blood</tissue>
    </source>
</reference>
<dbReference type="PANTHER" id="PTHR23322:SF96">
    <property type="entry name" value="FAS-ASSOCIATED FACTOR 1"/>
    <property type="match status" value="1"/>
</dbReference>
<dbReference type="Pfam" id="PF00789">
    <property type="entry name" value="UBX"/>
    <property type="match status" value="1"/>
</dbReference>
<dbReference type="Gene3D" id="3.10.20.90">
    <property type="entry name" value="Phosphatidylinositol 3-kinase Catalytic Subunit, Chain A, domain 1"/>
    <property type="match status" value="3"/>
</dbReference>
<dbReference type="SUPFAM" id="SSF54236">
    <property type="entry name" value="Ubiquitin-like"/>
    <property type="match status" value="3"/>
</dbReference>
<comment type="caution">
    <text evidence="3">The sequence shown here is derived from an EMBL/GenBank/DDBJ whole genome shotgun (WGS) entry which is preliminary data.</text>
</comment>
<dbReference type="GO" id="GO:0036503">
    <property type="term" value="P:ERAD pathway"/>
    <property type="evidence" value="ECO:0007669"/>
    <property type="project" value="TreeGrafter"/>
</dbReference>
<evidence type="ECO:0000313" key="4">
    <source>
        <dbReference type="Proteomes" id="UP000829720"/>
    </source>
</evidence>
<dbReference type="SMART" id="SM00166">
    <property type="entry name" value="UBX"/>
    <property type="match status" value="1"/>
</dbReference>
<dbReference type="PROSITE" id="PS50033">
    <property type="entry name" value="UBX"/>
    <property type="match status" value="1"/>
</dbReference>
<dbReference type="Pfam" id="PF14555">
    <property type="entry name" value="UBA_4"/>
    <property type="match status" value="1"/>
</dbReference>
<dbReference type="OrthoDB" id="1920064at2759"/>
<dbReference type="InterPro" id="IPR001012">
    <property type="entry name" value="UBX_dom"/>
</dbReference>
<dbReference type="AlphaFoldDB" id="A0A8T3CKB1"/>
<feature type="compositionally biased region" description="Low complexity" evidence="1">
    <location>
        <begin position="68"/>
        <end position="91"/>
    </location>
</feature>
<name>A0A8T3CKB1_9TELE</name>
<dbReference type="Gene3D" id="3.40.30.10">
    <property type="entry name" value="Glutaredoxin"/>
    <property type="match status" value="1"/>
</dbReference>
<protein>
    <recommendedName>
        <fullName evidence="2">UBX domain-containing protein</fullName>
    </recommendedName>
</protein>
<evidence type="ECO:0000256" key="1">
    <source>
        <dbReference type="SAM" id="MobiDB-lite"/>
    </source>
</evidence>
<gene>
    <name evidence="3" type="ORF">AGOR_G00242510</name>
</gene>
<feature type="region of interest" description="Disordered" evidence="1">
    <location>
        <begin position="490"/>
        <end position="509"/>
    </location>
</feature>
<proteinExistence type="predicted"/>
<feature type="region of interest" description="Disordered" evidence="1">
    <location>
        <begin position="523"/>
        <end position="575"/>
    </location>
</feature>
<dbReference type="CDD" id="cd01771">
    <property type="entry name" value="UBX_UBXN3A"/>
    <property type="match status" value="1"/>
</dbReference>
<dbReference type="InterPro" id="IPR036249">
    <property type="entry name" value="Thioredoxin-like_sf"/>
</dbReference>
<dbReference type="Pfam" id="PF21021">
    <property type="entry name" value="FAF1"/>
    <property type="match status" value="1"/>
</dbReference>
<dbReference type="GO" id="GO:0005634">
    <property type="term" value="C:nucleus"/>
    <property type="evidence" value="ECO:0007669"/>
    <property type="project" value="TreeGrafter"/>
</dbReference>
<dbReference type="GO" id="GO:0051059">
    <property type="term" value="F:NF-kappaB binding"/>
    <property type="evidence" value="ECO:0007669"/>
    <property type="project" value="TreeGrafter"/>
</dbReference>
<dbReference type="SMART" id="SM00594">
    <property type="entry name" value="UAS"/>
    <property type="match status" value="1"/>
</dbReference>
<dbReference type="EMBL" id="JAERUA010000024">
    <property type="protein sequence ID" value="KAI1883175.1"/>
    <property type="molecule type" value="Genomic_DNA"/>
</dbReference>
<keyword evidence="4" id="KW-1185">Reference proteome</keyword>
<dbReference type="Proteomes" id="UP000829720">
    <property type="component" value="Unassembled WGS sequence"/>
</dbReference>
<feature type="region of interest" description="Disordered" evidence="1">
    <location>
        <begin position="62"/>
        <end position="97"/>
    </location>
</feature>
<dbReference type="FunFam" id="3.10.20.90:FF:000089">
    <property type="entry name" value="Fas associated factor 1"/>
    <property type="match status" value="1"/>
</dbReference>
<dbReference type="PANTHER" id="PTHR23322">
    <property type="entry name" value="FAS-ASSOCIATED PROTEIN"/>
    <property type="match status" value="1"/>
</dbReference>
<sequence>MASDSGNMDREMILADFQACTGIDNIAEAITLLELNNWDLVTAINGVIPQGNGVLQSMVSGARTDHGSSAAAPPSSTPSSTSPLHSSSSALCPTRSPRQPRMLSFRVEYRQRSVEVVLEDSGTVGEIKQILQRELHVPVSKMQLKGWKTGDVSDTTVLRSLHLPKSNSLYILTPDIPASASSSQSSVPHDVLHDSFLLVVRHSEAQRDYSLNFPAGRTIQEVKRNVSDLTNIPVRHQQWEGWPATVTTDSVTLAASGISYPSHHLTVCHRPTSADSQETPEECTDVHMQSDSETEDYEDLCEFGGDSEIFAMVPSGSRRCPMMPDNTENEGDALLHFTAEFTSRYGEDHPVFFIGSLEAAIQEAFYGRARDRKLLAVYLHHDNSVLANVFCSQVLCAESVISCLCQNFITWAWDVTKETNRSRLLMMCTRHFGSAVSQKVSSFETDRFPLLLTVMGKRVSSEVLHTVQGNTTVDELMMKLMGAMETFRIQQEEDMREEGEREAREMVKREQDEAYRISLEADRKKREAQEKEEAALSLKEQMRREQEEEREAIRLSLEQTLPAEPKEDSKEPISKLRVRTPSGEFLERRFLGSCKLQVLFHFMASKGFPLEQYKLLTTFPRRNITQLDPLCTFLEAKLYPQETLFLEAKD</sequence>
<dbReference type="InterPro" id="IPR029071">
    <property type="entry name" value="Ubiquitin-like_domsf"/>
</dbReference>
<feature type="compositionally biased region" description="Basic and acidic residues" evidence="1">
    <location>
        <begin position="564"/>
        <end position="574"/>
    </location>
</feature>
<organism evidence="3 4">
    <name type="scientific">Albula goreensis</name>
    <dbReference type="NCBI Taxonomy" id="1534307"/>
    <lineage>
        <taxon>Eukaryota</taxon>
        <taxon>Metazoa</taxon>
        <taxon>Chordata</taxon>
        <taxon>Craniata</taxon>
        <taxon>Vertebrata</taxon>
        <taxon>Euteleostomi</taxon>
        <taxon>Actinopterygii</taxon>
        <taxon>Neopterygii</taxon>
        <taxon>Teleostei</taxon>
        <taxon>Albuliformes</taxon>
        <taxon>Albulidae</taxon>
        <taxon>Albula</taxon>
    </lineage>
</organism>
<evidence type="ECO:0000313" key="3">
    <source>
        <dbReference type="EMBL" id="KAI1883175.1"/>
    </source>
</evidence>
<dbReference type="GO" id="GO:0043130">
    <property type="term" value="F:ubiquitin binding"/>
    <property type="evidence" value="ECO:0007669"/>
    <property type="project" value="TreeGrafter"/>
</dbReference>
<accession>A0A8T3CKB1</accession>
<evidence type="ECO:0000259" key="2">
    <source>
        <dbReference type="PROSITE" id="PS50033"/>
    </source>
</evidence>
<dbReference type="CDD" id="cd17130">
    <property type="entry name" value="Ubl2_FAF1"/>
    <property type="match status" value="1"/>
</dbReference>
<dbReference type="GO" id="GO:0005783">
    <property type="term" value="C:endoplasmic reticulum"/>
    <property type="evidence" value="ECO:0007669"/>
    <property type="project" value="TreeGrafter"/>
</dbReference>
<dbReference type="InterPro" id="IPR049483">
    <property type="entry name" value="FAF1_2-like_UAS"/>
</dbReference>
<dbReference type="InterPro" id="IPR033043">
    <property type="entry name" value="FAF1-like_UBX"/>
</dbReference>
<dbReference type="FunFam" id="1.10.8.10:FF:000045">
    <property type="entry name" value="Putative FAS-associated factor 1"/>
    <property type="match status" value="1"/>
</dbReference>
<dbReference type="Gene3D" id="1.10.8.10">
    <property type="entry name" value="DNA helicase RuvA subunit, C-terminal domain"/>
    <property type="match status" value="1"/>
</dbReference>
<dbReference type="SUPFAM" id="SSF52833">
    <property type="entry name" value="Thioredoxin-like"/>
    <property type="match status" value="1"/>
</dbReference>
<dbReference type="InterPro" id="IPR050730">
    <property type="entry name" value="UBX_domain-protein"/>
</dbReference>
<dbReference type="CDD" id="cd17129">
    <property type="entry name" value="Ubl1_FAF1"/>
    <property type="match status" value="1"/>
</dbReference>
<feature type="compositionally biased region" description="Basic and acidic residues" evidence="1">
    <location>
        <begin position="523"/>
        <end position="553"/>
    </location>
</feature>
<feature type="domain" description="UBX" evidence="2">
    <location>
        <begin position="569"/>
        <end position="646"/>
    </location>
</feature>
<dbReference type="InterPro" id="IPR044541">
    <property type="entry name" value="FAF1_UBA"/>
</dbReference>
<dbReference type="InterPro" id="IPR006577">
    <property type="entry name" value="UAS"/>
</dbReference>
<dbReference type="CDD" id="cd14413">
    <property type="entry name" value="UBA_FAF1"/>
    <property type="match status" value="1"/>
</dbReference>